<feature type="non-terminal residue" evidence="1">
    <location>
        <position position="60"/>
    </location>
</feature>
<evidence type="ECO:0000313" key="1">
    <source>
        <dbReference type="EMBL" id="CAG8808112.1"/>
    </source>
</evidence>
<organism evidence="1 2">
    <name type="scientific">Racocetra fulgida</name>
    <dbReference type="NCBI Taxonomy" id="60492"/>
    <lineage>
        <taxon>Eukaryota</taxon>
        <taxon>Fungi</taxon>
        <taxon>Fungi incertae sedis</taxon>
        <taxon>Mucoromycota</taxon>
        <taxon>Glomeromycotina</taxon>
        <taxon>Glomeromycetes</taxon>
        <taxon>Diversisporales</taxon>
        <taxon>Gigasporaceae</taxon>
        <taxon>Racocetra</taxon>
    </lineage>
</organism>
<reference evidence="1" key="1">
    <citation type="submission" date="2021-06" db="EMBL/GenBank/DDBJ databases">
        <authorList>
            <person name="Kallberg Y."/>
            <person name="Tangrot J."/>
            <person name="Rosling A."/>
        </authorList>
    </citation>
    <scope>NUCLEOTIDE SEQUENCE</scope>
    <source>
        <strain evidence="1">IN212</strain>
    </source>
</reference>
<comment type="caution">
    <text evidence="1">The sequence shown here is derived from an EMBL/GenBank/DDBJ whole genome shotgun (WGS) entry which is preliminary data.</text>
</comment>
<gene>
    <name evidence="1" type="ORF">RFULGI_LOCUS18446</name>
</gene>
<accession>A0A9N9PCQ3</accession>
<dbReference type="EMBL" id="CAJVPZ010080932">
    <property type="protein sequence ID" value="CAG8808112.1"/>
    <property type="molecule type" value="Genomic_DNA"/>
</dbReference>
<name>A0A9N9PCQ3_9GLOM</name>
<dbReference type="Proteomes" id="UP000789396">
    <property type="component" value="Unassembled WGS sequence"/>
</dbReference>
<sequence>HRIIVPTTYEYNQAAEEEYEDEELTPYEAYSLEAEPVNAEDSGWTVYQRKTRLSCKKKQG</sequence>
<evidence type="ECO:0000313" key="2">
    <source>
        <dbReference type="Proteomes" id="UP000789396"/>
    </source>
</evidence>
<protein>
    <submittedName>
        <fullName evidence="1">16896_t:CDS:1</fullName>
    </submittedName>
</protein>
<dbReference type="AlphaFoldDB" id="A0A9N9PCQ3"/>
<feature type="non-terminal residue" evidence="1">
    <location>
        <position position="1"/>
    </location>
</feature>
<proteinExistence type="predicted"/>
<keyword evidence="2" id="KW-1185">Reference proteome</keyword>